<keyword evidence="10" id="KW-0393">Immunoglobulin domain</keyword>
<gene>
    <name evidence="13" type="ORF">AAFF_G00102530</name>
</gene>
<dbReference type="GO" id="GO:0006955">
    <property type="term" value="P:immune response"/>
    <property type="evidence" value="ECO:0007669"/>
    <property type="project" value="TreeGrafter"/>
</dbReference>
<dbReference type="Pfam" id="PF07686">
    <property type="entry name" value="V-set"/>
    <property type="match status" value="2"/>
</dbReference>
<keyword evidence="8" id="KW-0675">Receptor</keyword>
<keyword evidence="4" id="KW-0732">Signal</keyword>
<evidence type="ECO:0000256" key="2">
    <source>
        <dbReference type="ARBA" id="ARBA00022475"/>
    </source>
</evidence>
<dbReference type="InterPro" id="IPR003599">
    <property type="entry name" value="Ig_sub"/>
</dbReference>
<dbReference type="Gene3D" id="2.60.40.10">
    <property type="entry name" value="Immunoglobulins"/>
    <property type="match status" value="3"/>
</dbReference>
<dbReference type="InterPro" id="IPR013106">
    <property type="entry name" value="Ig_V-set"/>
</dbReference>
<keyword evidence="5 11" id="KW-1133">Transmembrane helix</keyword>
<dbReference type="InterPro" id="IPR007110">
    <property type="entry name" value="Ig-like_dom"/>
</dbReference>
<evidence type="ECO:0000256" key="9">
    <source>
        <dbReference type="ARBA" id="ARBA00023180"/>
    </source>
</evidence>
<evidence type="ECO:0000259" key="12">
    <source>
        <dbReference type="PROSITE" id="PS50835"/>
    </source>
</evidence>
<evidence type="ECO:0000256" key="3">
    <source>
        <dbReference type="ARBA" id="ARBA00022692"/>
    </source>
</evidence>
<reference evidence="13" key="1">
    <citation type="journal article" date="2023" name="Science">
        <title>Genome structures resolve the early diversification of teleost fishes.</title>
        <authorList>
            <person name="Parey E."/>
            <person name="Louis A."/>
            <person name="Montfort J."/>
            <person name="Bouchez O."/>
            <person name="Roques C."/>
            <person name="Iampietro C."/>
            <person name="Lluch J."/>
            <person name="Castinel A."/>
            <person name="Donnadieu C."/>
            <person name="Desvignes T."/>
            <person name="Floi Bucao C."/>
            <person name="Jouanno E."/>
            <person name="Wen M."/>
            <person name="Mejri S."/>
            <person name="Dirks R."/>
            <person name="Jansen H."/>
            <person name="Henkel C."/>
            <person name="Chen W.J."/>
            <person name="Zahm M."/>
            <person name="Cabau C."/>
            <person name="Klopp C."/>
            <person name="Thompson A.W."/>
            <person name="Robinson-Rechavi M."/>
            <person name="Braasch I."/>
            <person name="Lecointre G."/>
            <person name="Bobe J."/>
            <person name="Postlethwait J.H."/>
            <person name="Berthelot C."/>
            <person name="Roest Crollius H."/>
            <person name="Guiguen Y."/>
        </authorList>
    </citation>
    <scope>NUCLEOTIDE SEQUENCE</scope>
    <source>
        <strain evidence="13">NC1722</strain>
    </source>
</reference>
<dbReference type="Proteomes" id="UP001221898">
    <property type="component" value="Unassembled WGS sequence"/>
</dbReference>
<feature type="domain" description="Ig-like" evidence="12">
    <location>
        <begin position="1"/>
        <end position="123"/>
    </location>
</feature>
<evidence type="ECO:0000256" key="8">
    <source>
        <dbReference type="ARBA" id="ARBA00023170"/>
    </source>
</evidence>
<proteinExistence type="predicted"/>
<dbReference type="PROSITE" id="PS50835">
    <property type="entry name" value="IG_LIKE"/>
    <property type="match status" value="1"/>
</dbReference>
<evidence type="ECO:0000256" key="6">
    <source>
        <dbReference type="ARBA" id="ARBA00023136"/>
    </source>
</evidence>
<dbReference type="GO" id="GO:0042102">
    <property type="term" value="P:positive regulation of T cell proliferation"/>
    <property type="evidence" value="ECO:0007669"/>
    <property type="project" value="TreeGrafter"/>
</dbReference>
<evidence type="ECO:0000256" key="10">
    <source>
        <dbReference type="ARBA" id="ARBA00023319"/>
    </source>
</evidence>
<evidence type="ECO:0000313" key="13">
    <source>
        <dbReference type="EMBL" id="KAJ8390647.1"/>
    </source>
</evidence>
<keyword evidence="3 11" id="KW-0812">Transmembrane</keyword>
<evidence type="ECO:0000256" key="11">
    <source>
        <dbReference type="SAM" id="Phobius"/>
    </source>
</evidence>
<comment type="subcellular location">
    <subcellularLocation>
        <location evidence="1">Cell membrane</location>
        <topology evidence="1">Single-pass type I membrane protein</topology>
    </subcellularLocation>
</comment>
<keyword evidence="14" id="KW-1185">Reference proteome</keyword>
<keyword evidence="9" id="KW-0325">Glycoprotein</keyword>
<dbReference type="EMBL" id="JAINUG010000167">
    <property type="protein sequence ID" value="KAJ8390647.1"/>
    <property type="molecule type" value="Genomic_DNA"/>
</dbReference>
<feature type="transmembrane region" description="Helical" evidence="11">
    <location>
        <begin position="337"/>
        <end position="360"/>
    </location>
</feature>
<dbReference type="PANTHER" id="PTHR25466:SF14">
    <property type="entry name" value="BUTYROPHILIN SUBFAMILY 2 MEMBER A2-LIKE-RELATED"/>
    <property type="match status" value="1"/>
</dbReference>
<dbReference type="SMART" id="SM00409">
    <property type="entry name" value="IG"/>
    <property type="match status" value="2"/>
</dbReference>
<keyword evidence="7" id="KW-1015">Disulfide bond</keyword>
<dbReference type="GO" id="GO:0007166">
    <property type="term" value="P:cell surface receptor signaling pathway"/>
    <property type="evidence" value="ECO:0007669"/>
    <property type="project" value="TreeGrafter"/>
</dbReference>
<evidence type="ECO:0000313" key="14">
    <source>
        <dbReference type="Proteomes" id="UP001221898"/>
    </source>
</evidence>
<dbReference type="InterPro" id="IPR051713">
    <property type="entry name" value="T-cell_Activation_Regulation"/>
</dbReference>
<evidence type="ECO:0000256" key="1">
    <source>
        <dbReference type="ARBA" id="ARBA00004251"/>
    </source>
</evidence>
<dbReference type="GO" id="GO:0071222">
    <property type="term" value="P:cellular response to lipopolysaccharide"/>
    <property type="evidence" value="ECO:0007669"/>
    <property type="project" value="TreeGrafter"/>
</dbReference>
<sequence length="400" mass="45189">MSGHSQARQSNLRDSSMVSMARGYYHVTCIVSMDCVLPCRFKHAGDEVVQWYRQNVLVHSFQNGSDMLDQQNKQYRSRTSIFREQLPNGNASLLLKHSDIQDKGRYRCQVHSALGDQESFVITKLEAPIQFLSLRMTRPSGFDEVSCSSQDIYPAPQLWWSTDPAVPFDTLKPTTRKVANRQGLYSVESAQKRLGNLSDFTYICTLSSYYGTQTWKASLKEREISSVSGKGLTIPCLAPTKLLNFNLTWTFTRANKSEVILTFDSLTRHTSSHWKNWARVDPDQVLSGNGSLWLHNVDNSAQTGTYTCDFSAFQIRQQVHNHVGFFALNTGGNQSSLWVIAVVTAALVLLIAGMIMYASLRDKCSLPNRTTEDAIEIQHMRRDTDENKTLTESKSCDIKL</sequence>
<dbReference type="AlphaFoldDB" id="A0AAD7RUN3"/>
<dbReference type="FunFam" id="2.60.40.10:FF:000142">
    <property type="entry name" value="V-set domain-containing T-cell activation inhibitor 1"/>
    <property type="match status" value="1"/>
</dbReference>
<comment type="caution">
    <text evidence="13">The sequence shown here is derived from an EMBL/GenBank/DDBJ whole genome shotgun (WGS) entry which is preliminary data.</text>
</comment>
<accession>A0AAD7RUN3</accession>
<protein>
    <recommendedName>
        <fullName evidence="12">Ig-like domain-containing protein</fullName>
    </recommendedName>
</protein>
<dbReference type="InterPro" id="IPR013783">
    <property type="entry name" value="Ig-like_fold"/>
</dbReference>
<dbReference type="GO" id="GO:0042130">
    <property type="term" value="P:negative regulation of T cell proliferation"/>
    <property type="evidence" value="ECO:0007669"/>
    <property type="project" value="TreeGrafter"/>
</dbReference>
<evidence type="ECO:0000256" key="4">
    <source>
        <dbReference type="ARBA" id="ARBA00022729"/>
    </source>
</evidence>
<evidence type="ECO:0000256" key="7">
    <source>
        <dbReference type="ARBA" id="ARBA00023157"/>
    </source>
</evidence>
<organism evidence="13 14">
    <name type="scientific">Aldrovandia affinis</name>
    <dbReference type="NCBI Taxonomy" id="143900"/>
    <lineage>
        <taxon>Eukaryota</taxon>
        <taxon>Metazoa</taxon>
        <taxon>Chordata</taxon>
        <taxon>Craniata</taxon>
        <taxon>Vertebrata</taxon>
        <taxon>Euteleostomi</taxon>
        <taxon>Actinopterygii</taxon>
        <taxon>Neopterygii</taxon>
        <taxon>Teleostei</taxon>
        <taxon>Notacanthiformes</taxon>
        <taxon>Halosauridae</taxon>
        <taxon>Aldrovandia</taxon>
    </lineage>
</organism>
<dbReference type="SUPFAM" id="SSF48726">
    <property type="entry name" value="Immunoglobulin"/>
    <property type="match status" value="2"/>
</dbReference>
<keyword evidence="6 11" id="KW-0472">Membrane</keyword>
<dbReference type="GO" id="GO:0031295">
    <property type="term" value="P:T cell costimulation"/>
    <property type="evidence" value="ECO:0007669"/>
    <property type="project" value="TreeGrafter"/>
</dbReference>
<dbReference type="PANTHER" id="PTHR25466">
    <property type="entry name" value="T-LYMPHOCYTE ACTIVATION ANTIGEN"/>
    <property type="match status" value="1"/>
</dbReference>
<dbReference type="GO" id="GO:0009897">
    <property type="term" value="C:external side of plasma membrane"/>
    <property type="evidence" value="ECO:0007669"/>
    <property type="project" value="TreeGrafter"/>
</dbReference>
<evidence type="ECO:0000256" key="5">
    <source>
        <dbReference type="ARBA" id="ARBA00022989"/>
    </source>
</evidence>
<dbReference type="InterPro" id="IPR036179">
    <property type="entry name" value="Ig-like_dom_sf"/>
</dbReference>
<name>A0AAD7RUN3_9TELE</name>
<keyword evidence="2" id="KW-1003">Cell membrane</keyword>